<reference evidence="2 3" key="1">
    <citation type="journal article" date="2019" name="Commun. Biol.">
        <title>The bagworm genome reveals a unique fibroin gene that provides high tensile strength.</title>
        <authorList>
            <person name="Kono N."/>
            <person name="Nakamura H."/>
            <person name="Ohtoshi R."/>
            <person name="Tomita M."/>
            <person name="Numata K."/>
            <person name="Arakawa K."/>
        </authorList>
    </citation>
    <scope>NUCLEOTIDE SEQUENCE [LARGE SCALE GENOMIC DNA]</scope>
</reference>
<dbReference type="InterPro" id="IPR055472">
    <property type="entry name" value="DUF7044"/>
</dbReference>
<organism evidence="2 3">
    <name type="scientific">Eumeta variegata</name>
    <name type="common">Bagworm moth</name>
    <name type="synonym">Eumeta japonica</name>
    <dbReference type="NCBI Taxonomy" id="151549"/>
    <lineage>
        <taxon>Eukaryota</taxon>
        <taxon>Metazoa</taxon>
        <taxon>Ecdysozoa</taxon>
        <taxon>Arthropoda</taxon>
        <taxon>Hexapoda</taxon>
        <taxon>Insecta</taxon>
        <taxon>Pterygota</taxon>
        <taxon>Neoptera</taxon>
        <taxon>Endopterygota</taxon>
        <taxon>Lepidoptera</taxon>
        <taxon>Glossata</taxon>
        <taxon>Ditrysia</taxon>
        <taxon>Tineoidea</taxon>
        <taxon>Psychidae</taxon>
        <taxon>Oiketicinae</taxon>
        <taxon>Eumeta</taxon>
    </lineage>
</organism>
<proteinExistence type="predicted"/>
<dbReference type="Pfam" id="PF23071">
    <property type="entry name" value="DUF7044"/>
    <property type="match status" value="1"/>
</dbReference>
<name>A0A4C1ZJE5_EUMVA</name>
<protein>
    <recommendedName>
        <fullName evidence="1">DUF7044 domain-containing protein</fullName>
    </recommendedName>
</protein>
<evidence type="ECO:0000313" key="2">
    <source>
        <dbReference type="EMBL" id="GBP86645.1"/>
    </source>
</evidence>
<gene>
    <name evidence="2" type="ORF">EVAR_81945_1</name>
</gene>
<accession>A0A4C1ZJE5</accession>
<keyword evidence="3" id="KW-1185">Reference proteome</keyword>
<dbReference type="EMBL" id="BGZK01001805">
    <property type="protein sequence ID" value="GBP86645.1"/>
    <property type="molecule type" value="Genomic_DNA"/>
</dbReference>
<dbReference type="AlphaFoldDB" id="A0A4C1ZJE5"/>
<dbReference type="Proteomes" id="UP000299102">
    <property type="component" value="Unassembled WGS sequence"/>
</dbReference>
<evidence type="ECO:0000313" key="3">
    <source>
        <dbReference type="Proteomes" id="UP000299102"/>
    </source>
</evidence>
<sequence length="252" mass="29005">MILLKFPAVCPGRVLDSYAGARAREFYSGTTTDPDHSSCRLVGHLAASLARSVVVLCRARDRLVLSTCGILCRGPECRSSGSTTLSEEIRLNRCHVLYRTLDYRSDAAPPTPEPLWSGYGVNVDVFLDKRRFGSLRYFHRIYEYITVPIENPRYLDNTSYFVSASSRAVRPSVFVVIDVICPKEGLEDRVRHSLSKNFRLYHTVQKATDAMSEDCYRCMVIHEKHESVLQYKESEFFYHFFKYYTTSYRAFP</sequence>
<comment type="caution">
    <text evidence="2">The sequence shown here is derived from an EMBL/GenBank/DDBJ whole genome shotgun (WGS) entry which is preliminary data.</text>
</comment>
<feature type="domain" description="DUF7044" evidence="1">
    <location>
        <begin position="209"/>
        <end position="234"/>
    </location>
</feature>
<evidence type="ECO:0000259" key="1">
    <source>
        <dbReference type="Pfam" id="PF23071"/>
    </source>
</evidence>